<proteinExistence type="predicted"/>
<name>A0A5B9D733_9ARCH</name>
<reference evidence="1 2" key="1">
    <citation type="journal article" date="2020" name="Nature">
        <title>Isolation of an archaeon at the prokaryote-eukaryote interface.</title>
        <authorList>
            <person name="Imachi H."/>
            <person name="Nobu M.K."/>
            <person name="Nakahara N."/>
            <person name="Morono Y."/>
            <person name="Ogawara M."/>
            <person name="Takaki Y."/>
            <person name="Takano Y."/>
            <person name="Uematsu K."/>
            <person name="Ikuta T."/>
            <person name="Ito M."/>
            <person name="Matsui Y."/>
            <person name="Miyazaki M."/>
            <person name="Murata K."/>
            <person name="Saito Y."/>
            <person name="Sakai S."/>
            <person name="Song C."/>
            <person name="Tasumi E."/>
            <person name="Yamanaka Y."/>
            <person name="Yamaguchi T."/>
            <person name="Kamagata Y."/>
            <person name="Tamaki H."/>
            <person name="Takai K."/>
        </authorList>
    </citation>
    <scope>NUCLEOTIDE SEQUENCE [LARGE SCALE GENOMIC DNA]</scope>
    <source>
        <strain evidence="1 2">MK-D1</strain>
    </source>
</reference>
<protein>
    <recommendedName>
        <fullName evidence="3">FUZ/MON1/HPS1 first Longin domain-containing protein</fullName>
    </recommendedName>
</protein>
<dbReference type="Proteomes" id="UP000321408">
    <property type="component" value="Chromosome"/>
</dbReference>
<reference evidence="1 2" key="2">
    <citation type="journal article" date="2024" name="Int. J. Syst. Evol. Microbiol.">
        <title>Promethearchaeum syntrophicum gen. nov., sp. nov., an anaerobic, obligately syntrophic archaeon, the first isolate of the lineage 'Asgard' archaea, and proposal of the new archaeal phylum Promethearchaeota phyl. nov. and kingdom Promethearchaeati regn. nov.</title>
        <authorList>
            <person name="Imachi H."/>
            <person name="Nobu M.K."/>
            <person name="Kato S."/>
            <person name="Takaki Y."/>
            <person name="Miyazaki M."/>
            <person name="Miyata M."/>
            <person name="Ogawara M."/>
            <person name="Saito Y."/>
            <person name="Sakai S."/>
            <person name="Tahara Y.O."/>
            <person name="Takano Y."/>
            <person name="Tasumi E."/>
            <person name="Uematsu K."/>
            <person name="Yoshimura T."/>
            <person name="Itoh T."/>
            <person name="Ohkuma M."/>
            <person name="Takai K."/>
        </authorList>
    </citation>
    <scope>NUCLEOTIDE SEQUENCE [LARGE SCALE GENOMIC DNA]</scope>
    <source>
        <strain evidence="1 2">MK-D1</strain>
    </source>
</reference>
<sequence length="125" mass="14087">MASSVLIDELWIIKPDGTTILNERKDLTIDEQLFGGLLVAINSFLIEIGLEQCQTIITENAKLTILYSTSPSLIFIARSSPIASEKDMNAKLHAIRSTFMTHFKNWAKDQYIIDKKTKALFISLL</sequence>
<keyword evidence="2" id="KW-1185">Reference proteome</keyword>
<dbReference type="GeneID" id="41328637"/>
<dbReference type="KEGG" id="psyt:DSAG12_00632"/>
<evidence type="ECO:0000313" key="2">
    <source>
        <dbReference type="Proteomes" id="UP000321408"/>
    </source>
</evidence>
<evidence type="ECO:0000313" key="1">
    <source>
        <dbReference type="EMBL" id="QEE14815.1"/>
    </source>
</evidence>
<dbReference type="AlphaFoldDB" id="A0A5B9D733"/>
<evidence type="ECO:0008006" key="3">
    <source>
        <dbReference type="Google" id="ProtNLM"/>
    </source>
</evidence>
<dbReference type="RefSeq" id="WP_147661756.1">
    <property type="nucleotide sequence ID" value="NZ_CP042905.2"/>
</dbReference>
<gene>
    <name evidence="1" type="ORF">DSAG12_00632</name>
</gene>
<dbReference type="EMBL" id="CP042905">
    <property type="protein sequence ID" value="QEE14815.1"/>
    <property type="molecule type" value="Genomic_DNA"/>
</dbReference>
<accession>A0A5B9D733</accession>
<organism evidence="1 2">
    <name type="scientific">Promethearchaeum syntrophicum</name>
    <dbReference type="NCBI Taxonomy" id="2594042"/>
    <lineage>
        <taxon>Archaea</taxon>
        <taxon>Promethearchaeati</taxon>
        <taxon>Promethearchaeota</taxon>
        <taxon>Promethearchaeia</taxon>
        <taxon>Promethearchaeales</taxon>
        <taxon>Promethearchaeaceae</taxon>
        <taxon>Promethearchaeum</taxon>
    </lineage>
</organism>